<dbReference type="Gene3D" id="3.40.720.10">
    <property type="entry name" value="Alkaline Phosphatase, subunit A"/>
    <property type="match status" value="2"/>
</dbReference>
<protein>
    <recommendedName>
        <fullName evidence="4">Sulfatase N-terminal domain-containing protein</fullName>
    </recommendedName>
</protein>
<gene>
    <name evidence="5" type="ORF">C5Y96_18525</name>
</gene>
<feature type="domain" description="Sulfatase N-terminal" evidence="4">
    <location>
        <begin position="132"/>
        <end position="391"/>
    </location>
</feature>
<dbReference type="InterPro" id="IPR000917">
    <property type="entry name" value="Sulfatase_N"/>
</dbReference>
<keyword evidence="2" id="KW-0378">Hydrolase</keyword>
<dbReference type="AlphaFoldDB" id="A0A2S8F5V2"/>
<dbReference type="Pfam" id="PF00884">
    <property type="entry name" value="Sulfatase"/>
    <property type="match status" value="1"/>
</dbReference>
<dbReference type="EMBL" id="PUIA01000057">
    <property type="protein sequence ID" value="PQO27527.1"/>
    <property type="molecule type" value="Genomic_DNA"/>
</dbReference>
<dbReference type="InterPro" id="IPR050738">
    <property type="entry name" value="Sulfatase"/>
</dbReference>
<evidence type="ECO:0000313" key="5">
    <source>
        <dbReference type="EMBL" id="PQO27527.1"/>
    </source>
</evidence>
<dbReference type="PANTHER" id="PTHR42693">
    <property type="entry name" value="ARYLSULFATASE FAMILY MEMBER"/>
    <property type="match status" value="1"/>
</dbReference>
<dbReference type="GO" id="GO:0004065">
    <property type="term" value="F:arylsulfatase activity"/>
    <property type="evidence" value="ECO:0007669"/>
    <property type="project" value="TreeGrafter"/>
</dbReference>
<sequence>MHWIGRSIVLLAMLVIVAAIFWPDAWRTDRTSLPNSPTAEREAEIPAFPGISSEMPSTSEDDNPHVSEMQNPLTRSLDGMLASHGEVFKDSEGGLRDQLEDADRRLTGIKSDIRSAMRNANRQVRVPGQNSPLIMMVVLEGVTKDDLGFYSQPGKTPLLESLAEHGTVFESCYAGPSVDIARFMLMTGSGHSKGKARNNYIADMMWNSGYRALLIDGTNWMTSYERRQYDEDVQAEIDPKTGLPTKLIFNDAEAKIVANQNETAEDDISATDLLVGQSRELLMHRPSNRPVYVEFHFAVTASDPKTRASQIAEIDQAIGRLFHAVHTVRSGRSMVMIVAGLPAEDQLKGASVLSESNLQVPLMIYRSHKSSVAKISEPCGLLDVLPTLADLIISSRVPRHNGISLQPWMDGKPTSSRRFRWSNPSDEDQFAIRQGPWKAIFGPSEQLFFLPDDPRETNNVAAQHPQVLEGLSDSGPNRTKMNF</sequence>
<evidence type="ECO:0000259" key="4">
    <source>
        <dbReference type="Pfam" id="PF00884"/>
    </source>
</evidence>
<evidence type="ECO:0000256" key="1">
    <source>
        <dbReference type="ARBA" id="ARBA00008779"/>
    </source>
</evidence>
<dbReference type="SUPFAM" id="SSF53649">
    <property type="entry name" value="Alkaline phosphatase-like"/>
    <property type="match status" value="1"/>
</dbReference>
<evidence type="ECO:0000256" key="3">
    <source>
        <dbReference type="SAM" id="MobiDB-lite"/>
    </source>
</evidence>
<reference evidence="5 6" key="1">
    <citation type="submission" date="2018-02" db="EMBL/GenBank/DDBJ databases">
        <title>Comparative genomes isolates from brazilian mangrove.</title>
        <authorList>
            <person name="Araujo J.E."/>
            <person name="Taketani R.G."/>
            <person name="Silva M.C.P."/>
            <person name="Loureco M.V."/>
            <person name="Andreote F.D."/>
        </authorList>
    </citation>
    <scope>NUCLEOTIDE SEQUENCE [LARGE SCALE GENOMIC DNA]</scope>
    <source>
        <strain evidence="5 6">HEX-2 MGV</strain>
    </source>
</reference>
<organism evidence="5 6">
    <name type="scientific">Blastopirellula marina</name>
    <dbReference type="NCBI Taxonomy" id="124"/>
    <lineage>
        <taxon>Bacteria</taxon>
        <taxon>Pseudomonadati</taxon>
        <taxon>Planctomycetota</taxon>
        <taxon>Planctomycetia</taxon>
        <taxon>Pirellulales</taxon>
        <taxon>Pirellulaceae</taxon>
        <taxon>Blastopirellula</taxon>
    </lineage>
</organism>
<proteinExistence type="inferred from homology"/>
<comment type="caution">
    <text evidence="5">The sequence shown here is derived from an EMBL/GenBank/DDBJ whole genome shotgun (WGS) entry which is preliminary data.</text>
</comment>
<name>A0A2S8F5V2_9BACT</name>
<evidence type="ECO:0000256" key="2">
    <source>
        <dbReference type="ARBA" id="ARBA00022801"/>
    </source>
</evidence>
<dbReference type="InterPro" id="IPR017850">
    <property type="entry name" value="Alkaline_phosphatase_core_sf"/>
</dbReference>
<dbReference type="Proteomes" id="UP000240009">
    <property type="component" value="Unassembled WGS sequence"/>
</dbReference>
<comment type="similarity">
    <text evidence="1">Belongs to the sulfatase family.</text>
</comment>
<feature type="region of interest" description="Disordered" evidence="3">
    <location>
        <begin position="49"/>
        <end position="68"/>
    </location>
</feature>
<evidence type="ECO:0000313" key="6">
    <source>
        <dbReference type="Proteomes" id="UP000240009"/>
    </source>
</evidence>
<dbReference type="PANTHER" id="PTHR42693:SF53">
    <property type="entry name" value="ENDO-4-O-SULFATASE"/>
    <property type="match status" value="1"/>
</dbReference>
<accession>A0A2S8F5V2</accession>